<evidence type="ECO:0000313" key="9">
    <source>
        <dbReference type="EMBL" id="PRQ59912.1"/>
    </source>
</evidence>
<evidence type="ECO:0000256" key="6">
    <source>
        <dbReference type="RuleBase" id="RU003983"/>
    </source>
</evidence>
<evidence type="ECO:0000256" key="4">
    <source>
        <dbReference type="ARBA" id="ARBA00022833"/>
    </source>
</evidence>
<dbReference type="Pfam" id="PF01435">
    <property type="entry name" value="Peptidase_M48"/>
    <property type="match status" value="1"/>
</dbReference>
<evidence type="ECO:0000256" key="2">
    <source>
        <dbReference type="ARBA" id="ARBA00022723"/>
    </source>
</evidence>
<dbReference type="Gene3D" id="3.30.2010.10">
    <property type="entry name" value="Metalloproteases ('zincins'), catalytic domain"/>
    <property type="match status" value="1"/>
</dbReference>
<dbReference type="GO" id="GO:0005739">
    <property type="term" value="C:mitochondrion"/>
    <property type="evidence" value="ECO:0007669"/>
    <property type="project" value="EnsemblPlants"/>
</dbReference>
<keyword evidence="3 6" id="KW-0378">Hydrolase</keyword>
<dbReference type="EMBL" id="PDCK01000039">
    <property type="protein sequence ID" value="PRQ59912.1"/>
    <property type="molecule type" value="Genomic_DNA"/>
</dbReference>
<keyword evidence="7" id="KW-0812">Transmembrane</keyword>
<keyword evidence="4 6" id="KW-0862">Zinc</keyword>
<dbReference type="OrthoDB" id="7464992at2759"/>
<dbReference type="PANTHER" id="PTHR22726">
    <property type="entry name" value="METALLOENDOPEPTIDASE OMA1"/>
    <property type="match status" value="1"/>
</dbReference>
<organism evidence="9 10">
    <name type="scientific">Rosa chinensis</name>
    <name type="common">China rose</name>
    <dbReference type="NCBI Taxonomy" id="74649"/>
    <lineage>
        <taxon>Eukaryota</taxon>
        <taxon>Viridiplantae</taxon>
        <taxon>Streptophyta</taxon>
        <taxon>Embryophyta</taxon>
        <taxon>Tracheophyta</taxon>
        <taxon>Spermatophyta</taxon>
        <taxon>Magnoliopsida</taxon>
        <taxon>eudicotyledons</taxon>
        <taxon>Gunneridae</taxon>
        <taxon>Pentapetalae</taxon>
        <taxon>rosids</taxon>
        <taxon>fabids</taxon>
        <taxon>Rosales</taxon>
        <taxon>Rosaceae</taxon>
        <taxon>Rosoideae</taxon>
        <taxon>Rosoideae incertae sedis</taxon>
        <taxon>Rosa</taxon>
    </lineage>
</organism>
<feature type="domain" description="Peptidase M48" evidence="8">
    <location>
        <begin position="260"/>
        <end position="414"/>
    </location>
</feature>
<evidence type="ECO:0000256" key="7">
    <source>
        <dbReference type="SAM" id="Phobius"/>
    </source>
</evidence>
<dbReference type="GO" id="GO:0006970">
    <property type="term" value="P:response to osmotic stress"/>
    <property type="evidence" value="ECO:0007669"/>
    <property type="project" value="EnsemblPlants"/>
</dbReference>
<dbReference type="OMA" id="MITKNLW"/>
<dbReference type="STRING" id="74649.A0A2P6SML9"/>
<dbReference type="GO" id="GO:0051603">
    <property type="term" value="P:proteolysis involved in protein catabolic process"/>
    <property type="evidence" value="ECO:0007669"/>
    <property type="project" value="EnsemblPlants"/>
</dbReference>
<dbReference type="GO" id="GO:0004222">
    <property type="term" value="F:metalloendopeptidase activity"/>
    <property type="evidence" value="ECO:0007669"/>
    <property type="project" value="EnsemblPlants"/>
</dbReference>
<dbReference type="InterPro" id="IPR001915">
    <property type="entry name" value="Peptidase_M48"/>
</dbReference>
<accession>A0A2P6SML9</accession>
<dbReference type="GO" id="GO:0016020">
    <property type="term" value="C:membrane"/>
    <property type="evidence" value="ECO:0007669"/>
    <property type="project" value="TreeGrafter"/>
</dbReference>
<reference evidence="9 10" key="1">
    <citation type="journal article" date="2018" name="Nat. Genet.">
        <title>The Rosa genome provides new insights in the design of modern roses.</title>
        <authorList>
            <person name="Bendahmane M."/>
        </authorList>
    </citation>
    <scope>NUCLEOTIDE SEQUENCE [LARGE SCALE GENOMIC DNA]</scope>
    <source>
        <strain evidence="10">cv. Old Blush</strain>
    </source>
</reference>
<feature type="transmembrane region" description="Helical" evidence="7">
    <location>
        <begin position="103"/>
        <end position="121"/>
    </location>
</feature>
<comment type="caution">
    <text evidence="9">The sequence shown here is derived from an EMBL/GenBank/DDBJ whole genome shotgun (WGS) entry which is preliminary data.</text>
</comment>
<keyword evidence="7" id="KW-0472">Membrane</keyword>
<evidence type="ECO:0000256" key="1">
    <source>
        <dbReference type="ARBA" id="ARBA00022670"/>
    </source>
</evidence>
<comment type="similarity">
    <text evidence="6">Belongs to the peptidase M48 family.</text>
</comment>
<keyword evidence="2" id="KW-0479">Metal-binding</keyword>
<gene>
    <name evidence="9" type="ORF">RchiOBHm_Chr1g0375401</name>
</gene>
<name>A0A2P6SML9_ROSCH</name>
<comment type="cofactor">
    <cofactor evidence="6">
        <name>Zn(2+)</name>
        <dbReference type="ChEBI" id="CHEBI:29105"/>
    </cofactor>
    <text evidence="6">Binds 1 zinc ion per subunit.</text>
</comment>
<dbReference type="InterPro" id="IPR051156">
    <property type="entry name" value="Mito/Outer_Membr_Metalloprot"/>
</dbReference>
<protein>
    <submittedName>
        <fullName evidence="9">Putative peptidase M48</fullName>
    </submittedName>
</protein>
<evidence type="ECO:0000256" key="5">
    <source>
        <dbReference type="ARBA" id="ARBA00023049"/>
    </source>
</evidence>
<dbReference type="CDD" id="cd07331">
    <property type="entry name" value="M48C_Oma1_like"/>
    <property type="match status" value="1"/>
</dbReference>
<dbReference type="GO" id="GO:0046872">
    <property type="term" value="F:metal ion binding"/>
    <property type="evidence" value="ECO:0007669"/>
    <property type="project" value="UniProtKB-KW"/>
</dbReference>
<dbReference type="Proteomes" id="UP000238479">
    <property type="component" value="Chromosome 1"/>
</dbReference>
<evidence type="ECO:0000256" key="3">
    <source>
        <dbReference type="ARBA" id="ARBA00022801"/>
    </source>
</evidence>
<evidence type="ECO:0000313" key="10">
    <source>
        <dbReference type="Proteomes" id="UP000238479"/>
    </source>
</evidence>
<keyword evidence="5 6" id="KW-0482">Metalloprotease</keyword>
<dbReference type="PANTHER" id="PTHR22726:SF1">
    <property type="entry name" value="METALLOENDOPEPTIDASE OMA1, MITOCHONDRIAL"/>
    <property type="match status" value="1"/>
</dbReference>
<proteinExistence type="inferred from homology"/>
<keyword evidence="7" id="KW-1133">Transmembrane helix</keyword>
<evidence type="ECO:0000259" key="8">
    <source>
        <dbReference type="Pfam" id="PF01435"/>
    </source>
</evidence>
<dbReference type="AlphaFoldDB" id="A0A2P6SML9"/>
<keyword evidence="1 6" id="KW-0645">Protease</keyword>
<dbReference type="Gramene" id="PRQ59912">
    <property type="protein sequence ID" value="PRQ59912"/>
    <property type="gene ID" value="RchiOBHm_Chr1g0375401"/>
</dbReference>
<keyword evidence="10" id="KW-1185">Reference proteome</keyword>
<dbReference type="GO" id="GO:0006979">
    <property type="term" value="P:response to oxidative stress"/>
    <property type="evidence" value="ECO:0007669"/>
    <property type="project" value="EnsemblPlants"/>
</dbReference>
<sequence length="439" mass="49740">MANYRRAKLAIDAFRGFTSRIVARPEPISRVYSTKSSTLASKPAKFSGFSPPYSLLQNPVPQNQLSPFLGFANRYYHVDRRQVQHFRKRGPRRWADWFKDPRRAFVTIVVGGGVFITVYFGNLETVPYTKRRHFVILSTNLERKLGEQQFEELKAGFKGKILPPIHPESVRVRLISKDIIDALKRGLRHDQGWTDMGYASEEVDPKFDGRGSESVQALMEGKVEENWSREDEFLDDKWIEHSRKKGKDSGVKDATSHLVDLNWEVLVVDQPIVNAFCLPGGKIVVFTGLLKHFRSDAEIATIIGHEVGHAVARHSAEGITKNLWVAILQLLLYQLISPDFVNPLSNLFLRLPFSRRMELEADHIGLLLIASAGYDPRVAPTVYEKLDKLSGGESALRDYLTTHPSGKKRAEMLARANIMEEALTIYRDVRAGRGVEGFL</sequence>
<dbReference type="GO" id="GO:0034605">
    <property type="term" value="P:cellular response to heat"/>
    <property type="evidence" value="ECO:0007669"/>
    <property type="project" value="EnsemblPlants"/>
</dbReference>